<dbReference type="Proteomes" id="UP000271162">
    <property type="component" value="Unassembled WGS sequence"/>
</dbReference>
<protein>
    <submittedName>
        <fullName evidence="6 8">Uncharacterized protein</fullName>
    </submittedName>
</protein>
<evidence type="ECO:0000256" key="1">
    <source>
        <dbReference type="ARBA" id="ARBA00005396"/>
    </source>
</evidence>
<dbReference type="GO" id="GO:0006887">
    <property type="term" value="P:exocytosis"/>
    <property type="evidence" value="ECO:0007669"/>
    <property type="project" value="UniProtKB-KW"/>
</dbReference>
<keyword evidence="7" id="KW-1185">Reference proteome</keyword>
<evidence type="ECO:0000256" key="5">
    <source>
        <dbReference type="SAM" id="MobiDB-lite"/>
    </source>
</evidence>
<evidence type="ECO:0000256" key="2">
    <source>
        <dbReference type="ARBA" id="ARBA00022448"/>
    </source>
</evidence>
<dbReference type="GO" id="GO:0006836">
    <property type="term" value="P:neurotransmitter transport"/>
    <property type="evidence" value="ECO:0007669"/>
    <property type="project" value="UniProtKB-KW"/>
</dbReference>
<comment type="similarity">
    <text evidence="1">Belongs to the complexin/synaphin family.</text>
</comment>
<dbReference type="STRING" id="27835.A0A0N4XN38"/>
<evidence type="ECO:0000313" key="6">
    <source>
        <dbReference type="EMBL" id="VDL67531.1"/>
    </source>
</evidence>
<name>A0A0N4XN38_NIPBR</name>
<reference evidence="6 7" key="2">
    <citation type="submission" date="2018-11" db="EMBL/GenBank/DDBJ databases">
        <authorList>
            <consortium name="Pathogen Informatics"/>
        </authorList>
    </citation>
    <scope>NUCLEOTIDE SEQUENCE [LARGE SCALE GENOMIC DNA]</scope>
</reference>
<evidence type="ECO:0000256" key="3">
    <source>
        <dbReference type="ARBA" id="ARBA00022483"/>
    </source>
</evidence>
<keyword evidence="2" id="KW-0813">Transport</keyword>
<evidence type="ECO:0000313" key="8">
    <source>
        <dbReference type="WBParaSite" id="NBR_0000394001-mRNA-1"/>
    </source>
</evidence>
<organism evidence="8">
    <name type="scientific">Nippostrongylus brasiliensis</name>
    <name type="common">Rat hookworm</name>
    <dbReference type="NCBI Taxonomy" id="27835"/>
    <lineage>
        <taxon>Eukaryota</taxon>
        <taxon>Metazoa</taxon>
        <taxon>Ecdysozoa</taxon>
        <taxon>Nematoda</taxon>
        <taxon>Chromadorea</taxon>
        <taxon>Rhabditida</taxon>
        <taxon>Rhabditina</taxon>
        <taxon>Rhabditomorpha</taxon>
        <taxon>Strongyloidea</taxon>
        <taxon>Heligmosomidae</taxon>
        <taxon>Nippostrongylus</taxon>
    </lineage>
</organism>
<reference evidence="8" key="1">
    <citation type="submission" date="2017-02" db="UniProtKB">
        <authorList>
            <consortium name="WormBaseParasite"/>
        </authorList>
    </citation>
    <scope>IDENTIFICATION</scope>
</reference>
<keyword evidence="3" id="KW-0268">Exocytosis</keyword>
<evidence type="ECO:0000256" key="4">
    <source>
        <dbReference type="ARBA" id="ARBA00022775"/>
    </source>
</evidence>
<accession>A0A0N4XN38</accession>
<feature type="region of interest" description="Disordered" evidence="5">
    <location>
        <begin position="17"/>
        <end position="41"/>
    </location>
</feature>
<dbReference type="InterPro" id="IPR008849">
    <property type="entry name" value="Synaphin"/>
</dbReference>
<gene>
    <name evidence="6" type="ORF">NBR_LOCUS3942</name>
</gene>
<dbReference type="EMBL" id="UYSL01006569">
    <property type="protein sequence ID" value="VDL67531.1"/>
    <property type="molecule type" value="Genomic_DNA"/>
</dbReference>
<dbReference type="Pfam" id="PF05835">
    <property type="entry name" value="Synaphin"/>
    <property type="match status" value="1"/>
</dbReference>
<proteinExistence type="inferred from homology"/>
<dbReference type="AlphaFoldDB" id="A0A0N4XN38"/>
<sequence>MAGFLMKQMVGNQLNEVTGGLGLGGGDDNAEKTAEGEDPEVSSSLLLICKVPMRVDR</sequence>
<keyword evidence="4" id="KW-0532">Neurotransmitter transport</keyword>
<dbReference type="GO" id="GO:0019905">
    <property type="term" value="F:syntaxin binding"/>
    <property type="evidence" value="ECO:0007669"/>
    <property type="project" value="InterPro"/>
</dbReference>
<evidence type="ECO:0000313" key="7">
    <source>
        <dbReference type="Proteomes" id="UP000271162"/>
    </source>
</evidence>
<dbReference type="WBParaSite" id="NBR_0000394001-mRNA-1">
    <property type="protein sequence ID" value="NBR_0000394001-mRNA-1"/>
    <property type="gene ID" value="NBR_0000394001"/>
</dbReference>